<dbReference type="Gene3D" id="1.25.10.10">
    <property type="entry name" value="Leucine-rich Repeat Variant"/>
    <property type="match status" value="3"/>
</dbReference>
<dbReference type="InterPro" id="IPR025283">
    <property type="entry name" value="DUF4042"/>
</dbReference>
<dbReference type="InterPro" id="IPR016024">
    <property type="entry name" value="ARM-type_fold"/>
</dbReference>
<feature type="compositionally biased region" description="Basic and acidic residues" evidence="2">
    <location>
        <begin position="837"/>
        <end position="851"/>
    </location>
</feature>
<evidence type="ECO:0000256" key="2">
    <source>
        <dbReference type="SAM" id="MobiDB-lite"/>
    </source>
</evidence>
<feature type="domain" description="DUF4042" evidence="3">
    <location>
        <begin position="370"/>
        <end position="547"/>
    </location>
</feature>
<keyword evidence="4" id="KW-1185">Reference proteome</keyword>
<dbReference type="GO" id="GO:0009653">
    <property type="term" value="P:anatomical structure morphogenesis"/>
    <property type="evidence" value="ECO:0007669"/>
    <property type="project" value="UniProtKB-ARBA"/>
</dbReference>
<feature type="region of interest" description="Disordered" evidence="2">
    <location>
        <begin position="837"/>
        <end position="904"/>
    </location>
</feature>
<feature type="compositionally biased region" description="Acidic residues" evidence="2">
    <location>
        <begin position="579"/>
        <end position="593"/>
    </location>
</feature>
<dbReference type="Pfam" id="PF13251">
    <property type="entry name" value="DUF4042"/>
    <property type="match status" value="1"/>
</dbReference>
<feature type="region of interest" description="Disordered" evidence="2">
    <location>
        <begin position="338"/>
        <end position="359"/>
    </location>
</feature>
<dbReference type="InterPro" id="IPR000225">
    <property type="entry name" value="Armadillo"/>
</dbReference>
<feature type="region of interest" description="Disordered" evidence="2">
    <location>
        <begin position="287"/>
        <end position="323"/>
    </location>
</feature>
<dbReference type="AlphaFoldDB" id="A0A6P8YWJ3"/>
<dbReference type="Proteomes" id="UP000515160">
    <property type="component" value="Chromosome X"/>
</dbReference>
<feature type="compositionally biased region" description="Acidic residues" evidence="2">
    <location>
        <begin position="856"/>
        <end position="879"/>
    </location>
</feature>
<feature type="compositionally biased region" description="Basic and acidic residues" evidence="2">
    <location>
        <begin position="885"/>
        <end position="904"/>
    </location>
</feature>
<reference evidence="5" key="1">
    <citation type="submission" date="2025-08" db="UniProtKB">
        <authorList>
            <consortium name="RefSeq"/>
        </authorList>
    </citation>
    <scope>IDENTIFICATION</scope>
    <source>
        <strain evidence="5">15112-1751.03</strain>
        <tissue evidence="5">Whole Adult</tissue>
    </source>
</reference>
<evidence type="ECO:0000256" key="1">
    <source>
        <dbReference type="ARBA" id="ARBA00015263"/>
    </source>
</evidence>
<evidence type="ECO:0000259" key="3">
    <source>
        <dbReference type="Pfam" id="PF13251"/>
    </source>
</evidence>
<accession>A0A6P8YWJ3</accession>
<sequence>MDKERRAYEALLQTVNTRLRSARPADQVHHERQLQFLRDIDSQTPTPPYGVQRAAQLTQLLTEVAGEGQKSANADGESLQLISLWLQWLHELLHSRRQLLGDETQSLRDWLLQRLTQQNTNDVETLRCLLPLLDALPVGVARAQLPQLAAIPLPSSMEAALLLLLCQDAVLGALTELQPAELQLCSQLASTLLHAHYAGSWLLQASQLSTAGLQEQQTLLVAHSLLVLQKIAALHAEYAQQQAPELLGLALSYMRRLDTSATLQLPHRVQPAQQSLAAYGQDAEELQAASSQSNAAAGRRVKSRKMRSLAKQRTEPVQPITSGGAQEERLQQLLLQGSTAASNGDSNSNSDNAAGAQSAGVKQQRQCQVKLRLAALQLLGAVTKQLPRRLLYGYWHALFPSNSASDADHLLQLGANDGNVRCRALALQLAAQLYYGSKPFLSQANDTTAPSNYTPFALSLASSVLAAYGQLTGILQREFAPPVLTQCLKCLAVLVQATPFDQLQMGFVYEFVPHVKKLARHMDTGVKVSALLVMEMLVATTRLTQEIACAVGLPLSERKAVVERQRHNVRAAPEFEQLCDSEEEAEEEQEEQEQLPNPATQPSIPRNSWLLRLVLRYLDCPGSAAPLRLECLQVILAMATHFALLRDHLARLAAVLSAALADPSLDVRLYGARCLDAVGFQMARQAQEQQQTEEEQLQLQQHLLFWQRLLQSIYVAYLAASSATLKCALCDALSNMGVCSFERLPQPQRNALLAFLLGCSSDDAADPLVRAAALRALAVYVLQPTLRADLVFVEHAAELALRLIGDPQLAVRIKAAWALGNISDALVAPSLEAKKRQEEKQRQEEKAKEQRQQQQLEEEVELDIELQEEEAEEEQEIEQQQETAQQKKEKHEKEEEEDHAQLEQEEHISQSLLMRLIEAAVAACSDHDKVRANAVRALGNLLRLLPSAEHELMLRAMSKLLDCVRAAGSAKVKWNACYALGNLVRNRSLFASSGSLAGTLFTTLGQLIVQHANFKVRINATAVLLQIEHRADFGQHYASMWAALVAATERSNALDTFVEYNHRDGLQQQLCLAMAHMLARARPDDLLTCRQAMESQLEAISGTWRRVAYRILPEQATALFNCGSMLQQRFAANALTGEQRNALTFLVAALRLES</sequence>
<organism evidence="4 5">
    <name type="scientific">Drosophila albomicans</name>
    <name type="common">Fruit fly</name>
    <dbReference type="NCBI Taxonomy" id="7291"/>
    <lineage>
        <taxon>Eukaryota</taxon>
        <taxon>Metazoa</taxon>
        <taxon>Ecdysozoa</taxon>
        <taxon>Arthropoda</taxon>
        <taxon>Hexapoda</taxon>
        <taxon>Insecta</taxon>
        <taxon>Pterygota</taxon>
        <taxon>Neoptera</taxon>
        <taxon>Endopterygota</taxon>
        <taxon>Diptera</taxon>
        <taxon>Brachycera</taxon>
        <taxon>Muscomorpha</taxon>
        <taxon>Ephydroidea</taxon>
        <taxon>Drosophilidae</taxon>
        <taxon>Drosophila</taxon>
    </lineage>
</organism>
<feature type="compositionally biased region" description="Basic residues" evidence="2">
    <location>
        <begin position="299"/>
        <end position="310"/>
    </location>
</feature>
<dbReference type="InterPro" id="IPR052107">
    <property type="entry name" value="HEAT6"/>
</dbReference>
<evidence type="ECO:0000313" key="4">
    <source>
        <dbReference type="Proteomes" id="UP000515160"/>
    </source>
</evidence>
<dbReference type="PANTHER" id="PTHR13366:SF0">
    <property type="entry name" value="HEAT REPEAT-CONTAINING PROTEIN 6"/>
    <property type="match status" value="1"/>
</dbReference>
<feature type="compositionally biased region" description="Low complexity" evidence="2">
    <location>
        <begin position="287"/>
        <end position="297"/>
    </location>
</feature>
<dbReference type="SMART" id="SM00185">
    <property type="entry name" value="ARM"/>
    <property type="match status" value="3"/>
</dbReference>
<gene>
    <name evidence="5" type="primary">LOC117571569</name>
</gene>
<name>A0A6P8YWJ3_DROAB</name>
<dbReference type="PANTHER" id="PTHR13366">
    <property type="entry name" value="MALARIA ANTIGEN-RELATED"/>
    <property type="match status" value="1"/>
</dbReference>
<proteinExistence type="predicted"/>
<dbReference type="InterPro" id="IPR011989">
    <property type="entry name" value="ARM-like"/>
</dbReference>
<dbReference type="GeneID" id="117571569"/>
<feature type="region of interest" description="Disordered" evidence="2">
    <location>
        <begin position="579"/>
        <end position="602"/>
    </location>
</feature>
<dbReference type="SUPFAM" id="SSF48371">
    <property type="entry name" value="ARM repeat"/>
    <property type="match status" value="1"/>
</dbReference>
<dbReference type="RefSeq" id="XP_034109672.1">
    <property type="nucleotide sequence ID" value="XM_034253781.2"/>
</dbReference>
<protein>
    <recommendedName>
        <fullName evidence="1">HEAT repeat-containing protein 6</fullName>
    </recommendedName>
</protein>
<dbReference type="OrthoDB" id="66533at2759"/>
<evidence type="ECO:0000313" key="5">
    <source>
        <dbReference type="RefSeq" id="XP_034109672.1"/>
    </source>
</evidence>